<dbReference type="EMBL" id="OU892280">
    <property type="protein sequence ID" value="CAG9768386.1"/>
    <property type="molecule type" value="Genomic_DNA"/>
</dbReference>
<keyword evidence="3" id="KW-0805">Transcription regulation</keyword>
<dbReference type="AlphaFoldDB" id="A0A9N9MTM5"/>
<proteinExistence type="predicted"/>
<evidence type="ECO:0000256" key="1">
    <source>
        <dbReference type="ARBA" id="ARBA00011764"/>
    </source>
</evidence>
<evidence type="ECO:0000256" key="6">
    <source>
        <dbReference type="SAM" id="MobiDB-lite"/>
    </source>
</evidence>
<evidence type="ECO:0000256" key="3">
    <source>
        <dbReference type="ARBA" id="ARBA00023015"/>
    </source>
</evidence>
<sequence length="239" mass="27130">MALTEKGKRAGKTTRAQYQIYLDELQTNNFFRESKFDASDPDILKRTWEELSVKLNASGGPIREVAGWKRVFTDWRSQVRGKARKIKCAMVETGNAGDPPKSLTDLEERLLEITGKVVVDGMSGVPEIGLEVIVPSDEEREVPDEDGKQSVAKDKENIPSCSSQNTQKHEPPTKKRRTLTGTWRDMMSQPLEDKNILKQISTDLRKLRKIEAAKLKLRAMELEIQYPDYTFVVESSDSE</sequence>
<dbReference type="GO" id="GO:0005634">
    <property type="term" value="C:nucleus"/>
    <property type="evidence" value="ECO:0007669"/>
    <property type="project" value="TreeGrafter"/>
</dbReference>
<comment type="function">
    <text evidence="5">Involved in transvection phenomena (= synapsis-dependent gene expression), where the synaptic pairing of chromosomes carrying genes with which zeste interacts influences the expression of these genes. Zeste binds to DNA and stimulates transcription from a nearby promoter.</text>
</comment>
<dbReference type="InterPro" id="IPR028002">
    <property type="entry name" value="Myb_DNA-bind_5"/>
</dbReference>
<feature type="compositionally biased region" description="Basic and acidic residues" evidence="6">
    <location>
        <begin position="145"/>
        <end position="157"/>
    </location>
</feature>
<evidence type="ECO:0000259" key="7">
    <source>
        <dbReference type="Pfam" id="PF13873"/>
    </source>
</evidence>
<keyword evidence="4" id="KW-0804">Transcription</keyword>
<feature type="region of interest" description="Disordered" evidence="6">
    <location>
        <begin position="135"/>
        <end position="179"/>
    </location>
</feature>
<evidence type="ECO:0000256" key="2">
    <source>
        <dbReference type="ARBA" id="ARBA00016807"/>
    </source>
</evidence>
<dbReference type="PANTHER" id="PTHR23098">
    <property type="entry name" value="AGAP001331-PA-RELATED"/>
    <property type="match status" value="1"/>
</dbReference>
<keyword evidence="9" id="KW-1185">Reference proteome</keyword>
<organism evidence="8 9">
    <name type="scientific">Ceutorhynchus assimilis</name>
    <name type="common">cabbage seed weevil</name>
    <dbReference type="NCBI Taxonomy" id="467358"/>
    <lineage>
        <taxon>Eukaryota</taxon>
        <taxon>Metazoa</taxon>
        <taxon>Ecdysozoa</taxon>
        <taxon>Arthropoda</taxon>
        <taxon>Hexapoda</taxon>
        <taxon>Insecta</taxon>
        <taxon>Pterygota</taxon>
        <taxon>Neoptera</taxon>
        <taxon>Endopterygota</taxon>
        <taxon>Coleoptera</taxon>
        <taxon>Polyphaga</taxon>
        <taxon>Cucujiformia</taxon>
        <taxon>Curculionidae</taxon>
        <taxon>Ceutorhynchinae</taxon>
        <taxon>Ceutorhynchus</taxon>
    </lineage>
</organism>
<dbReference type="Proteomes" id="UP001152799">
    <property type="component" value="Chromosome 4"/>
</dbReference>
<evidence type="ECO:0000256" key="5">
    <source>
        <dbReference type="ARBA" id="ARBA00025466"/>
    </source>
</evidence>
<evidence type="ECO:0000313" key="8">
    <source>
        <dbReference type="EMBL" id="CAG9768386.1"/>
    </source>
</evidence>
<evidence type="ECO:0000256" key="4">
    <source>
        <dbReference type="ARBA" id="ARBA00023163"/>
    </source>
</evidence>
<protein>
    <recommendedName>
        <fullName evidence="2">Regulatory protein zeste</fullName>
    </recommendedName>
</protein>
<accession>A0A9N9MTM5</accession>
<gene>
    <name evidence="8" type="ORF">CEUTPL_LOCUS8926</name>
</gene>
<name>A0A9N9MTM5_9CUCU</name>
<dbReference type="Pfam" id="PF13873">
    <property type="entry name" value="Myb_DNA-bind_5"/>
    <property type="match status" value="1"/>
</dbReference>
<dbReference type="OrthoDB" id="6763911at2759"/>
<dbReference type="PANTHER" id="PTHR23098:SF16">
    <property type="entry name" value="REGULATORY PROTEIN ZESTE"/>
    <property type="match status" value="1"/>
</dbReference>
<feature type="domain" description="Myb/SANT-like DNA-binding" evidence="7">
    <location>
        <begin position="9"/>
        <end position="83"/>
    </location>
</feature>
<reference evidence="8" key="1">
    <citation type="submission" date="2022-01" db="EMBL/GenBank/DDBJ databases">
        <authorList>
            <person name="King R."/>
        </authorList>
    </citation>
    <scope>NUCLEOTIDE SEQUENCE</scope>
</reference>
<comment type="subunit">
    <text evidence="1">Self-associates forming complexes of several hundred monomers.</text>
</comment>
<evidence type="ECO:0000313" key="9">
    <source>
        <dbReference type="Proteomes" id="UP001152799"/>
    </source>
</evidence>